<dbReference type="VEuPathDB" id="VectorBase:LLOJ006290"/>
<dbReference type="GO" id="GO:0008270">
    <property type="term" value="F:zinc ion binding"/>
    <property type="evidence" value="ECO:0007669"/>
    <property type="project" value="UniProtKB-KW"/>
</dbReference>
<dbReference type="Proteomes" id="UP000092461">
    <property type="component" value="Unassembled WGS sequence"/>
</dbReference>
<keyword evidence="3" id="KW-0812">Transmembrane</keyword>
<dbReference type="EnsemblMetazoa" id="LLOJ006290-RA">
    <property type="protein sequence ID" value="LLOJ006290-PA"/>
    <property type="gene ID" value="LLOJ006290"/>
</dbReference>
<keyword evidence="1" id="KW-0479">Metal-binding</keyword>
<proteinExistence type="predicted"/>
<dbReference type="InterPro" id="IPR013087">
    <property type="entry name" value="Znf_C2H2_type"/>
</dbReference>
<feature type="transmembrane region" description="Helical" evidence="3">
    <location>
        <begin position="84"/>
        <end position="102"/>
    </location>
</feature>
<dbReference type="AlphaFoldDB" id="A0A1B0CNG8"/>
<evidence type="ECO:0000313" key="5">
    <source>
        <dbReference type="EnsemblMetazoa" id="LLOJ006290-PA"/>
    </source>
</evidence>
<keyword evidence="1" id="KW-0862">Zinc</keyword>
<keyword evidence="6" id="KW-1185">Reference proteome</keyword>
<feature type="region of interest" description="Disordered" evidence="2">
    <location>
        <begin position="36"/>
        <end position="63"/>
    </location>
</feature>
<dbReference type="InterPro" id="IPR036236">
    <property type="entry name" value="Znf_C2H2_sf"/>
</dbReference>
<keyword evidence="1" id="KW-0863">Zinc-finger</keyword>
<protein>
    <recommendedName>
        <fullName evidence="4">C2H2-type domain-containing protein</fullName>
    </recommendedName>
</protein>
<organism evidence="5 6">
    <name type="scientific">Lutzomyia longipalpis</name>
    <name type="common">Sand fly</name>
    <dbReference type="NCBI Taxonomy" id="7200"/>
    <lineage>
        <taxon>Eukaryota</taxon>
        <taxon>Metazoa</taxon>
        <taxon>Ecdysozoa</taxon>
        <taxon>Arthropoda</taxon>
        <taxon>Hexapoda</taxon>
        <taxon>Insecta</taxon>
        <taxon>Pterygota</taxon>
        <taxon>Neoptera</taxon>
        <taxon>Endopterygota</taxon>
        <taxon>Diptera</taxon>
        <taxon>Nematocera</taxon>
        <taxon>Psychodoidea</taxon>
        <taxon>Psychodidae</taxon>
        <taxon>Lutzomyia</taxon>
        <taxon>Lutzomyia</taxon>
    </lineage>
</organism>
<dbReference type="PROSITE" id="PS50157">
    <property type="entry name" value="ZINC_FINGER_C2H2_2"/>
    <property type="match status" value="2"/>
</dbReference>
<evidence type="ECO:0000256" key="2">
    <source>
        <dbReference type="SAM" id="MobiDB-lite"/>
    </source>
</evidence>
<keyword evidence="3" id="KW-1133">Transmembrane helix</keyword>
<dbReference type="SUPFAM" id="SSF57667">
    <property type="entry name" value="beta-beta-alpha zinc fingers"/>
    <property type="match status" value="1"/>
</dbReference>
<evidence type="ECO:0000259" key="4">
    <source>
        <dbReference type="PROSITE" id="PS50157"/>
    </source>
</evidence>
<evidence type="ECO:0000256" key="1">
    <source>
        <dbReference type="PROSITE-ProRule" id="PRU00042"/>
    </source>
</evidence>
<feature type="domain" description="C2H2-type" evidence="4">
    <location>
        <begin position="166"/>
        <end position="193"/>
    </location>
</feature>
<evidence type="ECO:0000313" key="6">
    <source>
        <dbReference type="Proteomes" id="UP000092461"/>
    </source>
</evidence>
<evidence type="ECO:0000256" key="3">
    <source>
        <dbReference type="SAM" id="Phobius"/>
    </source>
</evidence>
<dbReference type="EMBL" id="AJWK01020299">
    <property type="status" value="NOT_ANNOTATED_CDS"/>
    <property type="molecule type" value="Genomic_DNA"/>
</dbReference>
<feature type="domain" description="C2H2-type" evidence="4">
    <location>
        <begin position="137"/>
        <end position="164"/>
    </location>
</feature>
<reference evidence="5" key="1">
    <citation type="submission" date="2020-05" db="UniProtKB">
        <authorList>
            <consortium name="EnsemblMetazoa"/>
        </authorList>
    </citation>
    <scope>IDENTIFICATION</scope>
    <source>
        <strain evidence="5">Jacobina</strain>
    </source>
</reference>
<keyword evidence="3" id="KW-0472">Membrane</keyword>
<name>A0A1B0CNG8_LUTLO</name>
<accession>A0A1B0CNG8</accession>
<dbReference type="Gene3D" id="3.30.160.60">
    <property type="entry name" value="Classic Zinc Finger"/>
    <property type="match status" value="1"/>
</dbReference>
<dbReference type="PROSITE" id="PS00028">
    <property type="entry name" value="ZINC_FINGER_C2H2_1"/>
    <property type="match status" value="2"/>
</dbReference>
<sequence length="206" mass="24014">MERERGPFLEFNDENNHVDAETKKLCEMDFPLRDVLEDTEEDTATPTKGRTRKDEYNPSEPTKCPKCPRMMPARMLHKHFQSHSFNFCSMCLAIFSNISFLAKHKTRCLKRPLRLQKNNWRYLPSWFDLSRAKENILPCPVCKEEYGSVSELLDHLVVHDSAKETFTCGPCSAVFYSMNELKKHMFKHVLADQRKAPTEAPQNEAN</sequence>
<dbReference type="VEuPathDB" id="VectorBase:LLONM1_011505"/>
<dbReference type="SMART" id="SM00355">
    <property type="entry name" value="ZnF_C2H2"/>
    <property type="match status" value="3"/>
</dbReference>